<feature type="chain" id="PRO_5047280700" description="Right handed beta helix domain-containing protein" evidence="2">
    <location>
        <begin position="23"/>
        <end position="529"/>
    </location>
</feature>
<keyword evidence="2" id="KW-0732">Signal</keyword>
<dbReference type="InterPro" id="IPR012334">
    <property type="entry name" value="Pectin_lyas_fold"/>
</dbReference>
<dbReference type="InterPro" id="IPR011050">
    <property type="entry name" value="Pectin_lyase_fold/virulence"/>
</dbReference>
<dbReference type="Pfam" id="PF13229">
    <property type="entry name" value="Beta_helix"/>
    <property type="match status" value="1"/>
</dbReference>
<evidence type="ECO:0000256" key="1">
    <source>
        <dbReference type="SAM" id="MobiDB-lite"/>
    </source>
</evidence>
<reference evidence="4 5" key="1">
    <citation type="submission" date="2024-02" db="EMBL/GenBank/DDBJ databases">
        <title>Microbulbifer aestuariivivens NBRC 112533.</title>
        <authorList>
            <person name="Ichikawa N."/>
            <person name="Katano-Makiyama Y."/>
            <person name="Hidaka K."/>
        </authorList>
    </citation>
    <scope>NUCLEOTIDE SEQUENCE [LARGE SCALE GENOMIC DNA]</scope>
    <source>
        <strain evidence="4 5">NBRC 112533</strain>
    </source>
</reference>
<organism evidence="4 5">
    <name type="scientific">Microbulbifer aestuariivivens</name>
    <dbReference type="NCBI Taxonomy" id="1908308"/>
    <lineage>
        <taxon>Bacteria</taxon>
        <taxon>Pseudomonadati</taxon>
        <taxon>Pseudomonadota</taxon>
        <taxon>Gammaproteobacteria</taxon>
        <taxon>Cellvibrionales</taxon>
        <taxon>Microbulbiferaceae</taxon>
        <taxon>Microbulbifer</taxon>
    </lineage>
</organism>
<dbReference type="Gene3D" id="2.160.20.10">
    <property type="entry name" value="Single-stranded right-handed beta-helix, Pectin lyase-like"/>
    <property type="match status" value="1"/>
</dbReference>
<comment type="caution">
    <text evidence="4">The sequence shown here is derived from an EMBL/GenBank/DDBJ whole genome shotgun (WGS) entry which is preliminary data.</text>
</comment>
<dbReference type="RefSeq" id="WP_345551290.1">
    <property type="nucleotide sequence ID" value="NZ_BAABRT010000016.1"/>
</dbReference>
<protein>
    <recommendedName>
        <fullName evidence="3">Right handed beta helix domain-containing protein</fullName>
    </recommendedName>
</protein>
<accession>A0ABP9WQQ0</accession>
<dbReference type="InterPro" id="IPR039448">
    <property type="entry name" value="Beta_helix"/>
</dbReference>
<evidence type="ECO:0000256" key="2">
    <source>
        <dbReference type="SAM" id="SignalP"/>
    </source>
</evidence>
<dbReference type="SMART" id="SM00710">
    <property type="entry name" value="PbH1"/>
    <property type="match status" value="7"/>
</dbReference>
<name>A0ABP9WQQ0_9GAMM</name>
<evidence type="ECO:0000313" key="4">
    <source>
        <dbReference type="EMBL" id="GAA5525530.1"/>
    </source>
</evidence>
<dbReference type="InterPro" id="IPR006626">
    <property type="entry name" value="PbH1"/>
</dbReference>
<dbReference type="SUPFAM" id="SSF51126">
    <property type="entry name" value="Pectin lyase-like"/>
    <property type="match status" value="1"/>
</dbReference>
<keyword evidence="5" id="KW-1185">Reference proteome</keyword>
<evidence type="ECO:0000313" key="5">
    <source>
        <dbReference type="Proteomes" id="UP001408594"/>
    </source>
</evidence>
<feature type="region of interest" description="Disordered" evidence="1">
    <location>
        <begin position="510"/>
        <end position="529"/>
    </location>
</feature>
<sequence>MRKFFACLFLWGCIFPVIYAVAGTGTATGTATGTGTVAATSGVAQRLPSPSAGAAPQAGVYHVDIQRGDDGNSGSAAEPWASLEKARRTLKGPATVMVHPGTYPRFEEYKNPGRKGYLKFKAAPGSKPRVLGITLTYGDPTDSYLSFHGFDIYSEDSLRIVEVRDAQKVELLHSEIHSDHWARGPNDGVYGINLMDSRDVRIERNKFYEVYRGVLVRNSHEVAIRHNYISVKGASAILYMSGSSNGLIEYNHITGETFTPYPQDPLAVDKPHQSMIAISSNDLVVRGNIMHGIGNSSGVMLYYLGNKREKGMAYRNILFEGNAIYDPINRYAFRIYHLGENIVLRNNFFYANKREGDCDGGSADARYRYNVAIAVHSIADGYDGSGLELYNNIFLGAAMFPEEVTEQGNVFWSLQLGKDWQRQAFSKRSEVIVGDFMGCGRHPKLMEDGSFFAVQNDLSFPTASLMDLTLSRNSLARRLLVPEQLPQAFPGAVEDSGFLQAPIPRDSVAMPSIGPWQRAHDAARPAAQR</sequence>
<proteinExistence type="predicted"/>
<dbReference type="Proteomes" id="UP001408594">
    <property type="component" value="Unassembled WGS sequence"/>
</dbReference>
<feature type="signal peptide" evidence="2">
    <location>
        <begin position="1"/>
        <end position="22"/>
    </location>
</feature>
<gene>
    <name evidence="4" type="ORF">Maes01_02100</name>
</gene>
<feature type="domain" description="Right handed beta helix" evidence="3">
    <location>
        <begin position="161"/>
        <end position="255"/>
    </location>
</feature>
<dbReference type="EMBL" id="BAABRT010000016">
    <property type="protein sequence ID" value="GAA5525530.1"/>
    <property type="molecule type" value="Genomic_DNA"/>
</dbReference>
<evidence type="ECO:0000259" key="3">
    <source>
        <dbReference type="Pfam" id="PF13229"/>
    </source>
</evidence>